<dbReference type="InterPro" id="IPR053987">
    <property type="entry name" value="MlrA-like_C"/>
</dbReference>
<dbReference type="Pfam" id="PF13411">
    <property type="entry name" value="MerR_1"/>
    <property type="match status" value="1"/>
</dbReference>
<dbReference type="PANTHER" id="PTHR30204:SF67">
    <property type="entry name" value="HTH-TYPE TRANSCRIPTIONAL REGULATOR MLRA-RELATED"/>
    <property type="match status" value="1"/>
</dbReference>
<organism evidence="5 6">
    <name type="scientific">Tatumella morbirosei</name>
    <dbReference type="NCBI Taxonomy" id="642227"/>
    <lineage>
        <taxon>Bacteria</taxon>
        <taxon>Pseudomonadati</taxon>
        <taxon>Pseudomonadota</taxon>
        <taxon>Gammaproteobacteria</taxon>
        <taxon>Enterobacterales</taxon>
        <taxon>Erwiniaceae</taxon>
        <taxon>Tatumella</taxon>
    </lineage>
</organism>
<dbReference type="GO" id="GO:0003700">
    <property type="term" value="F:DNA-binding transcription factor activity"/>
    <property type="evidence" value="ECO:0007669"/>
    <property type="project" value="InterPro"/>
</dbReference>
<dbReference type="RefSeq" id="WP_038020455.1">
    <property type="nucleotide sequence ID" value="NZ_JPKR02000003.1"/>
</dbReference>
<keyword evidence="1" id="KW-0805">Transcription regulation</keyword>
<dbReference type="PROSITE" id="PS50937">
    <property type="entry name" value="HTH_MERR_2"/>
    <property type="match status" value="1"/>
</dbReference>
<evidence type="ECO:0000256" key="2">
    <source>
        <dbReference type="ARBA" id="ARBA00023125"/>
    </source>
</evidence>
<evidence type="ECO:0000259" key="4">
    <source>
        <dbReference type="PROSITE" id="PS50937"/>
    </source>
</evidence>
<keyword evidence="2" id="KW-0238">DNA-binding</keyword>
<evidence type="ECO:0000256" key="1">
    <source>
        <dbReference type="ARBA" id="ARBA00023015"/>
    </source>
</evidence>
<dbReference type="SUPFAM" id="SSF46955">
    <property type="entry name" value="Putative DNA-binding domain"/>
    <property type="match status" value="1"/>
</dbReference>
<dbReference type="GO" id="GO:0003677">
    <property type="term" value="F:DNA binding"/>
    <property type="evidence" value="ECO:0007669"/>
    <property type="project" value="UniProtKB-KW"/>
</dbReference>
<dbReference type="PROSITE" id="PS00552">
    <property type="entry name" value="HTH_MERR_1"/>
    <property type="match status" value="1"/>
</dbReference>
<dbReference type="eggNOG" id="COG0789">
    <property type="taxonomic scope" value="Bacteria"/>
</dbReference>
<dbReference type="STRING" id="642227.HA49_11190"/>
<dbReference type="InterPro" id="IPR047057">
    <property type="entry name" value="MerR_fam"/>
</dbReference>
<dbReference type="OrthoDB" id="9800334at2"/>
<dbReference type="Proteomes" id="UP000029577">
    <property type="component" value="Unassembled WGS sequence"/>
</dbReference>
<keyword evidence="6" id="KW-1185">Reference proteome</keyword>
<reference evidence="5" key="1">
    <citation type="submission" date="2014-12" db="EMBL/GenBank/DDBJ databases">
        <title>The draft genome of the Tatumella morbirosei type strain, LMG23360T isolated from pineapple rot.</title>
        <authorList>
            <person name="Smits T.H."/>
            <person name="Palmer M."/>
            <person name="Venter S.N."/>
            <person name="Duffy B."/>
            <person name="Steenkamp E.T."/>
            <person name="Chan W.Y."/>
            <person name="Coutinho T.A."/>
            <person name="Coetzee M.P."/>
            <person name="De Maayer P."/>
        </authorList>
    </citation>
    <scope>NUCLEOTIDE SEQUENCE [LARGE SCALE GENOMIC DNA]</scope>
    <source>
        <strain evidence="5">LMG 23360</strain>
    </source>
</reference>
<dbReference type="AlphaFoldDB" id="A0A095UEB5"/>
<feature type="domain" description="HTH merR-type" evidence="4">
    <location>
        <begin position="2"/>
        <end position="71"/>
    </location>
</feature>
<dbReference type="InterPro" id="IPR000551">
    <property type="entry name" value="MerR-type_HTH_dom"/>
</dbReference>
<protein>
    <submittedName>
        <fullName evidence="5">MerR family transcriptional regulator</fullName>
    </submittedName>
</protein>
<dbReference type="InterPro" id="IPR053988">
    <property type="entry name" value="MlrA-like_helical"/>
</dbReference>
<evidence type="ECO:0000313" key="6">
    <source>
        <dbReference type="Proteomes" id="UP000029577"/>
    </source>
</evidence>
<dbReference type="Pfam" id="PF22270">
    <property type="entry name" value="MlrA_helical"/>
    <property type="match status" value="1"/>
</dbReference>
<dbReference type="PANTHER" id="PTHR30204">
    <property type="entry name" value="REDOX-CYCLING DRUG-SENSING TRANSCRIPTIONAL ACTIVATOR SOXR"/>
    <property type="match status" value="1"/>
</dbReference>
<sequence length="242" mass="27707">MAYPIGEFSKRCGINATTLRAWQRRYGLLTPQRTEGGHRLYSNEDVELALKILDWIKKGVPISQVRPLLSRPEQGQANNWLQLQEQMLELLKTGKTEALRQQIYSAGRDYPRSELVTELLRPLRSKFSARVPAMMTLREILDGIIITYTAFCLDKDRKSRGDNYLISGWQLADPGEVWLEALKRSGGNYRFDVLPQVPDTLAPEVVAGRRWLLITHGTLTSSMTRQAEHWQQQGVMLEIITL</sequence>
<evidence type="ECO:0000256" key="3">
    <source>
        <dbReference type="ARBA" id="ARBA00023163"/>
    </source>
</evidence>
<dbReference type="Pfam" id="PF22267">
    <property type="entry name" value="MlrA_C"/>
    <property type="match status" value="1"/>
</dbReference>
<keyword evidence="3" id="KW-0804">Transcription</keyword>
<dbReference type="CDD" id="cd01104">
    <property type="entry name" value="HTH_MlrA-CarA"/>
    <property type="match status" value="1"/>
</dbReference>
<proteinExistence type="predicted"/>
<dbReference type="SMART" id="SM00422">
    <property type="entry name" value="HTH_MERR"/>
    <property type="match status" value="1"/>
</dbReference>
<dbReference type="InterPro" id="IPR009061">
    <property type="entry name" value="DNA-bd_dom_put_sf"/>
</dbReference>
<name>A0A095UEB5_9GAMM</name>
<evidence type="ECO:0000313" key="5">
    <source>
        <dbReference type="EMBL" id="KGD72788.1"/>
    </source>
</evidence>
<dbReference type="Gene3D" id="1.10.1660.10">
    <property type="match status" value="1"/>
</dbReference>
<gene>
    <name evidence="5" type="ORF">HA49_11190</name>
</gene>
<dbReference type="EMBL" id="JPKR02000003">
    <property type="protein sequence ID" value="KGD72788.1"/>
    <property type="molecule type" value="Genomic_DNA"/>
</dbReference>
<accession>A0A095UEB5</accession>
<comment type="caution">
    <text evidence="5">The sequence shown here is derived from an EMBL/GenBank/DDBJ whole genome shotgun (WGS) entry which is preliminary data.</text>
</comment>